<evidence type="ECO:0000313" key="5">
    <source>
        <dbReference type="Proteomes" id="UP000242610"/>
    </source>
</evidence>
<feature type="compositionally biased region" description="Polar residues" evidence="1">
    <location>
        <begin position="1"/>
        <end position="33"/>
    </location>
</feature>
<proteinExistence type="predicted"/>
<dbReference type="EMBL" id="FMBL01000002">
    <property type="protein sequence ID" value="SCC79905.1"/>
    <property type="molecule type" value="Genomic_DNA"/>
</dbReference>
<accession>A0A1C4H4V1</accession>
<dbReference type="Proteomes" id="UP000242610">
    <property type="component" value="Unassembled WGS sequence"/>
</dbReference>
<evidence type="ECO:0000313" key="4">
    <source>
        <dbReference type="EMBL" id="SCC79905.1"/>
    </source>
</evidence>
<name>A0A1C4H4V1_9BIFI</name>
<organism evidence="4 5">
    <name type="scientific">Bifidobacterium commune</name>
    <dbReference type="NCBI Taxonomy" id="1505727"/>
    <lineage>
        <taxon>Bacteria</taxon>
        <taxon>Bacillati</taxon>
        <taxon>Actinomycetota</taxon>
        <taxon>Actinomycetes</taxon>
        <taxon>Bifidobacteriales</taxon>
        <taxon>Bifidobacteriaceae</taxon>
        <taxon>Bifidobacterium</taxon>
    </lineage>
</organism>
<dbReference type="AlphaFoldDB" id="A0A1C4H4V1"/>
<feature type="domain" description="DUF58" evidence="3">
    <location>
        <begin position="267"/>
        <end position="332"/>
    </location>
</feature>
<evidence type="ECO:0000256" key="1">
    <source>
        <dbReference type="SAM" id="MobiDB-lite"/>
    </source>
</evidence>
<dbReference type="PANTHER" id="PTHR34351">
    <property type="entry name" value="SLR1927 PROTEIN-RELATED"/>
    <property type="match status" value="1"/>
</dbReference>
<keyword evidence="5" id="KW-1185">Reference proteome</keyword>
<feature type="region of interest" description="Disordered" evidence="1">
    <location>
        <begin position="1"/>
        <end position="39"/>
    </location>
</feature>
<protein>
    <submittedName>
        <fullName evidence="4">Uncharacterized conserved protein, DUF58 family, contains vWF domain</fullName>
    </submittedName>
</protein>
<dbReference type="PANTHER" id="PTHR34351:SF1">
    <property type="entry name" value="SLR1927 PROTEIN"/>
    <property type="match status" value="1"/>
</dbReference>
<feature type="transmembrane region" description="Helical" evidence="2">
    <location>
        <begin position="78"/>
        <end position="98"/>
    </location>
</feature>
<keyword evidence="2" id="KW-0812">Transmembrane</keyword>
<dbReference type="OrthoDB" id="9812729at2"/>
<feature type="transmembrane region" description="Helical" evidence="2">
    <location>
        <begin position="105"/>
        <end position="125"/>
    </location>
</feature>
<sequence>MHFPTNHQQQSQSAPSRDLTSARNTAETPTESSLEGPRSKIRKFRPTFENARFAGLPFKFRYRTTNLRYKLPGWLTTYISPLGWSITAIALVCLAAFPALGWHELLVCAVIGLIMLICGIVMSLGNTTFQSALSVSNDHIAVGDTVKVDVDISNPGKRPTASVIGDLPMGRAHQHFRIPRLAPGKSWDKKVEFHAMARAILPAGPLTISKGDPFGIVRHEQSLSESVNIFIHPKTILLNTLDSGVFRDLEGSPSGQVVDDDLDFYGLREYRSGDDIRNVHWLSSAKTGSLTVRQYEATKRTDTSITLSINPADYASEDEFELAISVAASIGVECLVEDRPLSTQASKDSLITHSPTFLLDWMSGIKPDPDENPNLADTTLRTSPGASFYFFIVGSGAKLERLRRIAAALSHESVCIMLRIDTLATNGIHQYDDFTLATLPSLDDLPQIMEALK</sequence>
<evidence type="ECO:0000256" key="2">
    <source>
        <dbReference type="SAM" id="Phobius"/>
    </source>
</evidence>
<dbReference type="STRING" id="1505727.GA0061077_0880"/>
<keyword evidence="2" id="KW-0472">Membrane</keyword>
<dbReference type="Pfam" id="PF01882">
    <property type="entry name" value="DUF58"/>
    <property type="match status" value="1"/>
</dbReference>
<dbReference type="InterPro" id="IPR002881">
    <property type="entry name" value="DUF58"/>
</dbReference>
<reference evidence="5" key="1">
    <citation type="submission" date="2016-08" db="EMBL/GenBank/DDBJ databases">
        <authorList>
            <person name="Varghese N."/>
            <person name="Submissions Spin"/>
        </authorList>
    </citation>
    <scope>NUCLEOTIDE SEQUENCE [LARGE SCALE GENOMIC DNA]</scope>
    <source>
        <strain evidence="5">R-52791</strain>
    </source>
</reference>
<gene>
    <name evidence="4" type="ORF">GA0061077_0880</name>
</gene>
<keyword evidence="2" id="KW-1133">Transmembrane helix</keyword>
<evidence type="ECO:0000259" key="3">
    <source>
        <dbReference type="Pfam" id="PF01882"/>
    </source>
</evidence>